<accession>A0A0K8S6K1</accession>
<dbReference type="AlphaFoldDB" id="A0A0K8S6K1"/>
<name>A0A0K8S6K1_LYGHE</name>
<dbReference type="EMBL" id="GBRD01017467">
    <property type="protein sequence ID" value="JAG48360.1"/>
    <property type="molecule type" value="Transcribed_RNA"/>
</dbReference>
<feature type="non-terminal residue" evidence="2">
    <location>
        <position position="125"/>
    </location>
</feature>
<protein>
    <submittedName>
        <fullName evidence="2">Uncharacterized protein</fullName>
    </submittedName>
</protein>
<evidence type="ECO:0000256" key="1">
    <source>
        <dbReference type="SAM" id="MobiDB-lite"/>
    </source>
</evidence>
<proteinExistence type="predicted"/>
<organism evidence="2">
    <name type="scientific">Lygus hesperus</name>
    <name type="common">Western plant bug</name>
    <dbReference type="NCBI Taxonomy" id="30085"/>
    <lineage>
        <taxon>Eukaryota</taxon>
        <taxon>Metazoa</taxon>
        <taxon>Ecdysozoa</taxon>
        <taxon>Arthropoda</taxon>
        <taxon>Hexapoda</taxon>
        <taxon>Insecta</taxon>
        <taxon>Pterygota</taxon>
        <taxon>Neoptera</taxon>
        <taxon>Paraneoptera</taxon>
        <taxon>Hemiptera</taxon>
        <taxon>Heteroptera</taxon>
        <taxon>Panheteroptera</taxon>
        <taxon>Cimicomorpha</taxon>
        <taxon>Miridae</taxon>
        <taxon>Mirini</taxon>
        <taxon>Lygus</taxon>
    </lineage>
</organism>
<feature type="region of interest" description="Disordered" evidence="1">
    <location>
        <begin position="41"/>
        <end position="61"/>
    </location>
</feature>
<evidence type="ECO:0000313" key="2">
    <source>
        <dbReference type="EMBL" id="JAG48360.1"/>
    </source>
</evidence>
<feature type="compositionally biased region" description="Polar residues" evidence="1">
    <location>
        <begin position="41"/>
        <end position="56"/>
    </location>
</feature>
<sequence>MRGYKQNDHASLMRLRPRLNHYPTTDREIPIMLIAQRITQANQVSPPKTSQNTRSAFDTGRGSGHIGGRLAIFHNRWQQLGAPPTILSLITGYALPFTIPPPSRTFLNPIPAALTTPPSPQMTQA</sequence>
<reference evidence="2" key="1">
    <citation type="submission" date="2014-09" db="EMBL/GenBank/DDBJ databases">
        <authorList>
            <person name="Magalhaes I.L.F."/>
            <person name="Oliveira U."/>
            <person name="Santos F.R."/>
            <person name="Vidigal T.H.D.A."/>
            <person name="Brescovit A.D."/>
            <person name="Santos A.J."/>
        </authorList>
    </citation>
    <scope>NUCLEOTIDE SEQUENCE</scope>
</reference>